<feature type="transmembrane region" description="Helical" evidence="1">
    <location>
        <begin position="73"/>
        <end position="92"/>
    </location>
</feature>
<keyword evidence="3" id="KW-1185">Reference proteome</keyword>
<keyword evidence="1" id="KW-0472">Membrane</keyword>
<organism evidence="2 3">
    <name type="scientific">Streptomyces noboritoensis</name>
    <dbReference type="NCBI Taxonomy" id="67337"/>
    <lineage>
        <taxon>Bacteria</taxon>
        <taxon>Bacillati</taxon>
        <taxon>Actinomycetota</taxon>
        <taxon>Actinomycetes</taxon>
        <taxon>Kitasatosporales</taxon>
        <taxon>Streptomycetaceae</taxon>
        <taxon>Streptomyces</taxon>
    </lineage>
</organism>
<dbReference type="RefSeq" id="WP_394319286.1">
    <property type="nucleotide sequence ID" value="NZ_JBHMQV010000009.1"/>
</dbReference>
<evidence type="ECO:0000313" key="3">
    <source>
        <dbReference type="Proteomes" id="UP001589887"/>
    </source>
</evidence>
<keyword evidence="1" id="KW-1133">Transmembrane helix</keyword>
<feature type="transmembrane region" description="Helical" evidence="1">
    <location>
        <begin position="44"/>
        <end position="67"/>
    </location>
</feature>
<proteinExistence type="predicted"/>
<evidence type="ECO:0000313" key="2">
    <source>
        <dbReference type="EMBL" id="MFC0844804.1"/>
    </source>
</evidence>
<protein>
    <submittedName>
        <fullName evidence="2">Uncharacterized protein</fullName>
    </submittedName>
</protein>
<comment type="caution">
    <text evidence="2">The sequence shown here is derived from an EMBL/GenBank/DDBJ whole genome shotgun (WGS) entry which is preliminary data.</text>
</comment>
<dbReference type="EMBL" id="JBHMQV010000009">
    <property type="protein sequence ID" value="MFC0844804.1"/>
    <property type="molecule type" value="Genomic_DNA"/>
</dbReference>
<feature type="transmembrane region" description="Helical" evidence="1">
    <location>
        <begin position="124"/>
        <end position="149"/>
    </location>
</feature>
<name>A0ABV6TI52_9ACTN</name>
<evidence type="ECO:0000256" key="1">
    <source>
        <dbReference type="SAM" id="Phobius"/>
    </source>
</evidence>
<dbReference type="Proteomes" id="UP001589887">
    <property type="component" value="Unassembled WGS sequence"/>
</dbReference>
<keyword evidence="1" id="KW-0812">Transmembrane</keyword>
<accession>A0ABV6TI52</accession>
<gene>
    <name evidence="2" type="ORF">ACFH04_13955</name>
</gene>
<reference evidence="2 3" key="1">
    <citation type="submission" date="2024-09" db="EMBL/GenBank/DDBJ databases">
        <authorList>
            <person name="Sun Q."/>
            <person name="Mori K."/>
        </authorList>
    </citation>
    <scope>NUCLEOTIDE SEQUENCE [LARGE SCALE GENOMIC DNA]</scope>
    <source>
        <strain evidence="2 3">JCM 4557</strain>
    </source>
</reference>
<sequence length="246" mass="25275">MNGANDAKTPPHDVVSPQTLRWQRAAVALEPEHTLGRIAANAKFVLTSITVLGTALSAAGLVSITRLTHRPELLGLAVFAFALSLGAVLLALRTLVLRSREVNLDNLGDVKAWYEEEFGQAIRVAVAGWLLCGGVLAAGVAAVVAALVATPSYQVALQSAGSGAKHSLTASASATDADRGAVLTVSVSGTDASGAETVLIRSSSTTDADGAAKIKASVDTDRTYASYKIVLTDDDEQKATLTVPAP</sequence>